<keyword evidence="5" id="KW-1133">Transmembrane helix</keyword>
<feature type="compositionally biased region" description="Basic residues" evidence="4">
    <location>
        <begin position="1"/>
        <end position="12"/>
    </location>
</feature>
<reference evidence="8 9" key="1">
    <citation type="submission" date="2011-08" db="EMBL/GenBank/DDBJ databases">
        <title>The Genome Sequence of Johnsonella ignava ATCC 51276.</title>
        <authorList>
            <consortium name="The Broad Institute Genome Sequencing Platform"/>
            <person name="Earl A."/>
            <person name="Ward D."/>
            <person name="Feldgarden M."/>
            <person name="Gevers D."/>
            <person name="Izard J."/>
            <person name="Blanton J.M."/>
            <person name="Baranova O.V."/>
            <person name="Dewhirst F.E."/>
            <person name="Young S.K."/>
            <person name="Zeng Q."/>
            <person name="Gargeya S."/>
            <person name="Fitzgerald M."/>
            <person name="Haas B."/>
            <person name="Abouelleil A."/>
            <person name="Alvarado L."/>
            <person name="Arachchi H.M."/>
            <person name="Berlin A."/>
            <person name="Brown A."/>
            <person name="Chapman S.B."/>
            <person name="Chen Z."/>
            <person name="Dunbar C."/>
            <person name="Freedman E."/>
            <person name="Gearin G."/>
            <person name="Gellesch M."/>
            <person name="Goldberg J."/>
            <person name="Griggs A."/>
            <person name="Gujja S."/>
            <person name="Heiman D."/>
            <person name="Howarth C."/>
            <person name="Larson L."/>
            <person name="Lui A."/>
            <person name="MacDonald P.J.P."/>
            <person name="Montmayeur A."/>
            <person name="Murphy C."/>
            <person name="Neiman D."/>
            <person name="Pearson M."/>
            <person name="Priest M."/>
            <person name="Roberts A."/>
            <person name="Saif S."/>
            <person name="Shea T."/>
            <person name="Shenoy N."/>
            <person name="Sisk P."/>
            <person name="Stolte C."/>
            <person name="Sykes S."/>
            <person name="Wortman J."/>
            <person name="Nusbaum C."/>
            <person name="Birren B."/>
        </authorList>
    </citation>
    <scope>NUCLEOTIDE SEQUENCE [LARGE SCALE GENOMIC DNA]</scope>
    <source>
        <strain evidence="8 9">ATCC 51276</strain>
    </source>
</reference>
<sequence>MKTSRTGRKGRRYGGTTKKGNPTKNNKSLNRQSSQNKINKRNRSTDPDIYTLKTSKTPQKTKVVVERKEVSTKNRVLTEAMHLRLMISLGMIILGLIGLMMKVYAIQSDSKDYNQKVLSQQRYDSRDIPYRRGDIMDRNGTYLATSNKVYNLILDPYQINQAQEKYLDPTVSLLAEVFEYDEQNIREIIASNSDARYIRQEKEVSYEVKERFEKRKDEINKDFAAHGLKSRVHGVWFEDAYLRVYPYNSLACNAVGFANSDNTLGTGGIEQYYNDELIGTSGREYGYLNDDYNLERVIKPASDGNSIVSTLDSNIQKIVEKHISDWEAEMGSKVTACIVMDPNSGEILAMATSKTYDLNNPRNIEKYYTQDDFNALDENGQNEIMNDIWRNYCVSDTYEPGSPSKIFTVAAALEEGSVKPEDSFFCDGGQYVGDRWIRCAVRSGHGSVTLKESLIRSCNDAMMQIVAGLGTEKFSTFQHLFGIGEKSGIDLPGEPDTSSLIYHIPDMTSIDLATNSFGQNYNCTMVQMSAAICSVINGGYYYEPHIVKQILNSQGSVIKDIEPKLVRETVSSSTSAFIREALRDVIERGTGKAAKVEGYDVGGKTGTSQKLPRGSGKYLLSFAGFAPVDDPQVFCYVIVDEPNTDNQAHSIYASNLFSKIMTDVLPYMGIFPKDEAAAQKIQEERDAKLKAQESSEAQNNDNSAGENSTESVSSDTKTQQNNSEPNSSTSAAKEKTPNTSGEGNASESSEYETDEYIEDANADFEGDAASASLSSNESSAAQQSKEDKSTTAAETKKAVKKETAKSEKNKKKSSKNTSKSSQSETTAVKSSNKKKKSESSVAGTDGNKNKTKKKTGN</sequence>
<dbReference type="SUPFAM" id="SSF56601">
    <property type="entry name" value="beta-lactamase/transpeptidase-like"/>
    <property type="match status" value="1"/>
</dbReference>
<evidence type="ECO:0000256" key="1">
    <source>
        <dbReference type="ARBA" id="ARBA00004370"/>
    </source>
</evidence>
<evidence type="ECO:0000259" key="6">
    <source>
        <dbReference type="Pfam" id="PF00905"/>
    </source>
</evidence>
<evidence type="ECO:0000256" key="4">
    <source>
        <dbReference type="SAM" id="MobiDB-lite"/>
    </source>
</evidence>
<proteinExistence type="inferred from homology"/>
<feature type="compositionally biased region" description="Low complexity" evidence="4">
    <location>
        <begin position="14"/>
        <end position="27"/>
    </location>
</feature>
<name>G5GGV3_9FIRM</name>
<evidence type="ECO:0008006" key="10">
    <source>
        <dbReference type="Google" id="ProtNLM"/>
    </source>
</evidence>
<protein>
    <recommendedName>
        <fullName evidence="10">Penicillin-binding protein transpeptidase domain-containing protein</fullName>
    </recommendedName>
</protein>
<evidence type="ECO:0000256" key="2">
    <source>
        <dbReference type="ARBA" id="ARBA00007171"/>
    </source>
</evidence>
<feature type="region of interest" description="Disordered" evidence="4">
    <location>
        <begin position="1"/>
        <end position="57"/>
    </location>
</feature>
<dbReference type="PANTHER" id="PTHR30627:SF1">
    <property type="entry name" value="PEPTIDOGLYCAN D,D-TRANSPEPTIDASE FTSI"/>
    <property type="match status" value="1"/>
</dbReference>
<evidence type="ECO:0000259" key="7">
    <source>
        <dbReference type="Pfam" id="PF03717"/>
    </source>
</evidence>
<dbReference type="PANTHER" id="PTHR30627">
    <property type="entry name" value="PEPTIDOGLYCAN D,D-TRANSPEPTIDASE"/>
    <property type="match status" value="1"/>
</dbReference>
<feature type="compositionally biased region" description="Basic and acidic residues" evidence="4">
    <location>
        <begin position="679"/>
        <end position="693"/>
    </location>
</feature>
<dbReference type="OrthoDB" id="9804124at2"/>
<dbReference type="AlphaFoldDB" id="G5GGV3"/>
<dbReference type="GO" id="GO:0005886">
    <property type="term" value="C:plasma membrane"/>
    <property type="evidence" value="ECO:0007669"/>
    <property type="project" value="TreeGrafter"/>
</dbReference>
<dbReference type="Pfam" id="PF00905">
    <property type="entry name" value="Transpeptidase"/>
    <property type="match status" value="1"/>
</dbReference>
<dbReference type="InterPro" id="IPR005311">
    <property type="entry name" value="PBP_dimer"/>
</dbReference>
<feature type="domain" description="Penicillin-binding protein transpeptidase" evidence="6">
    <location>
        <begin position="336"/>
        <end position="661"/>
    </location>
</feature>
<feature type="compositionally biased region" description="Polar residues" evidence="4">
    <location>
        <begin position="694"/>
        <end position="748"/>
    </location>
</feature>
<comment type="caution">
    <text evidence="8">The sequence shown here is derived from an EMBL/GenBank/DDBJ whole genome shotgun (WGS) entry which is preliminary data.</text>
</comment>
<dbReference type="PATRIC" id="fig|679200.3.peg.836"/>
<keyword evidence="5" id="KW-0812">Transmembrane</keyword>
<dbReference type="EMBL" id="ACZL01000014">
    <property type="protein sequence ID" value="EHI56011.1"/>
    <property type="molecule type" value="Genomic_DNA"/>
</dbReference>
<dbReference type="InterPro" id="IPR001460">
    <property type="entry name" value="PCN-bd_Tpept"/>
</dbReference>
<feature type="compositionally biased region" description="Acidic residues" evidence="4">
    <location>
        <begin position="749"/>
        <end position="766"/>
    </location>
</feature>
<feature type="domain" description="Penicillin-binding protein dimerisation" evidence="7">
    <location>
        <begin position="129"/>
        <end position="290"/>
    </location>
</feature>
<keyword evidence="9" id="KW-1185">Reference proteome</keyword>
<comment type="similarity">
    <text evidence="2">Belongs to the transpeptidase family.</text>
</comment>
<evidence type="ECO:0000313" key="9">
    <source>
        <dbReference type="Proteomes" id="UP000003011"/>
    </source>
</evidence>
<evidence type="ECO:0000256" key="3">
    <source>
        <dbReference type="ARBA" id="ARBA00023136"/>
    </source>
</evidence>
<dbReference type="HOGENOM" id="CLU_009289_6_0_9"/>
<dbReference type="eggNOG" id="COG0768">
    <property type="taxonomic scope" value="Bacteria"/>
</dbReference>
<dbReference type="InterPro" id="IPR050515">
    <property type="entry name" value="Beta-lactam/transpept"/>
</dbReference>
<dbReference type="Pfam" id="PF03717">
    <property type="entry name" value="PBP_dimer"/>
    <property type="match status" value="1"/>
</dbReference>
<feature type="compositionally biased region" description="Polar residues" evidence="4">
    <location>
        <begin position="28"/>
        <end position="37"/>
    </location>
</feature>
<accession>G5GGV3</accession>
<organism evidence="8 9">
    <name type="scientific">Johnsonella ignava ATCC 51276</name>
    <dbReference type="NCBI Taxonomy" id="679200"/>
    <lineage>
        <taxon>Bacteria</taxon>
        <taxon>Bacillati</taxon>
        <taxon>Bacillota</taxon>
        <taxon>Clostridia</taxon>
        <taxon>Lachnospirales</taxon>
        <taxon>Lachnospiraceae</taxon>
        <taxon>Johnsonella</taxon>
    </lineage>
</organism>
<dbReference type="Gene3D" id="3.90.1310.10">
    <property type="entry name" value="Penicillin-binding protein 2a (Domain 2)"/>
    <property type="match status" value="1"/>
</dbReference>
<evidence type="ECO:0000313" key="8">
    <source>
        <dbReference type="EMBL" id="EHI56011.1"/>
    </source>
</evidence>
<dbReference type="Gene3D" id="3.40.710.10">
    <property type="entry name" value="DD-peptidase/beta-lactamase superfamily"/>
    <property type="match status" value="1"/>
</dbReference>
<dbReference type="InterPro" id="IPR036138">
    <property type="entry name" value="PBP_dimer_sf"/>
</dbReference>
<feature type="region of interest" description="Disordered" evidence="4">
    <location>
        <begin position="679"/>
        <end position="857"/>
    </location>
</feature>
<dbReference type="SUPFAM" id="SSF56519">
    <property type="entry name" value="Penicillin binding protein dimerisation domain"/>
    <property type="match status" value="1"/>
</dbReference>
<keyword evidence="3 5" id="KW-0472">Membrane</keyword>
<dbReference type="STRING" id="679200.HMPREF9333_00793"/>
<dbReference type="InterPro" id="IPR012338">
    <property type="entry name" value="Beta-lactam/transpept-like"/>
</dbReference>
<feature type="compositionally biased region" description="Low complexity" evidence="4">
    <location>
        <begin position="768"/>
        <end position="783"/>
    </location>
</feature>
<dbReference type="Proteomes" id="UP000003011">
    <property type="component" value="Unassembled WGS sequence"/>
</dbReference>
<comment type="subcellular location">
    <subcellularLocation>
        <location evidence="1">Membrane</location>
    </subcellularLocation>
</comment>
<dbReference type="RefSeq" id="WP_005540004.1">
    <property type="nucleotide sequence ID" value="NZ_JH378830.1"/>
</dbReference>
<gene>
    <name evidence="8" type="ORF">HMPREF9333_00793</name>
</gene>
<feature type="compositionally biased region" description="Low complexity" evidence="4">
    <location>
        <begin position="815"/>
        <end position="830"/>
    </location>
</feature>
<feature type="compositionally biased region" description="Basic and acidic residues" evidence="4">
    <location>
        <begin position="784"/>
        <end position="807"/>
    </location>
</feature>
<dbReference type="GO" id="GO:0008658">
    <property type="term" value="F:penicillin binding"/>
    <property type="evidence" value="ECO:0007669"/>
    <property type="project" value="InterPro"/>
</dbReference>
<dbReference type="GO" id="GO:0071555">
    <property type="term" value="P:cell wall organization"/>
    <property type="evidence" value="ECO:0007669"/>
    <property type="project" value="TreeGrafter"/>
</dbReference>
<evidence type="ECO:0000256" key="5">
    <source>
        <dbReference type="SAM" id="Phobius"/>
    </source>
</evidence>
<feature type="transmembrane region" description="Helical" evidence="5">
    <location>
        <begin position="83"/>
        <end position="105"/>
    </location>
</feature>